<organism evidence="2 3">
    <name type="scientific">Hypothenemus hampei</name>
    <name type="common">Coffee berry borer</name>
    <dbReference type="NCBI Taxonomy" id="57062"/>
    <lineage>
        <taxon>Eukaryota</taxon>
        <taxon>Metazoa</taxon>
        <taxon>Ecdysozoa</taxon>
        <taxon>Arthropoda</taxon>
        <taxon>Hexapoda</taxon>
        <taxon>Insecta</taxon>
        <taxon>Pterygota</taxon>
        <taxon>Neoptera</taxon>
        <taxon>Endopterygota</taxon>
        <taxon>Coleoptera</taxon>
        <taxon>Polyphaga</taxon>
        <taxon>Cucujiformia</taxon>
        <taxon>Curculionidae</taxon>
        <taxon>Scolytinae</taxon>
        <taxon>Hypothenemus</taxon>
    </lineage>
</organism>
<dbReference type="EMBL" id="JBDJPC010000001">
    <property type="protein sequence ID" value="KAL1517374.1"/>
    <property type="molecule type" value="Genomic_DNA"/>
</dbReference>
<proteinExistence type="predicted"/>
<reference evidence="2 3" key="1">
    <citation type="submission" date="2024-05" db="EMBL/GenBank/DDBJ databases">
        <title>Genetic variation in Jamaican populations of the coffee berry borer (Hypothenemus hampei).</title>
        <authorList>
            <person name="Errbii M."/>
            <person name="Myrie A."/>
        </authorList>
    </citation>
    <scope>NUCLEOTIDE SEQUENCE [LARGE SCALE GENOMIC DNA]</scope>
    <source>
        <strain evidence="2">JA-Hopewell-2020-01-JO</strain>
        <tissue evidence="2">Whole body</tissue>
    </source>
</reference>
<name>A0ABD1FG71_HYPHA</name>
<feature type="signal peptide" evidence="1">
    <location>
        <begin position="1"/>
        <end position="26"/>
    </location>
</feature>
<evidence type="ECO:0008006" key="4">
    <source>
        <dbReference type="Google" id="ProtNLM"/>
    </source>
</evidence>
<evidence type="ECO:0000313" key="2">
    <source>
        <dbReference type="EMBL" id="KAL1517374.1"/>
    </source>
</evidence>
<keyword evidence="1" id="KW-0732">Signal</keyword>
<comment type="caution">
    <text evidence="2">The sequence shown here is derived from an EMBL/GenBank/DDBJ whole genome shotgun (WGS) entry which is preliminary data.</text>
</comment>
<evidence type="ECO:0000256" key="1">
    <source>
        <dbReference type="SAM" id="SignalP"/>
    </source>
</evidence>
<feature type="chain" id="PRO_5044772335" description="Fibronectin type-III domain-containing protein" evidence="1">
    <location>
        <begin position="27"/>
        <end position="317"/>
    </location>
</feature>
<dbReference type="Proteomes" id="UP001566132">
    <property type="component" value="Unassembled WGS sequence"/>
</dbReference>
<keyword evidence="3" id="KW-1185">Reference proteome</keyword>
<accession>A0ABD1FG71</accession>
<protein>
    <recommendedName>
        <fullName evidence="4">Fibronectin type-III domain-containing protein</fullName>
    </recommendedName>
</protein>
<sequence>MQKRKNNMAVLYLIVVINILLTSVQGLCVPDQVEDFVLNDDQYLVWNVTNSCTIAYFNLRISDLEDRYQYEYQIGNTSHKFYVGDFYKCKSYNFNLRPVTFDAVLGPEALLNATIPPLYGDLIIIATGINSIYNDFELNITWDFYRPIAENCVSYYRVIHNVNNETPVETYVTSKNFTIEQKVACSNYTVLVNAIIQGDYQLEGQKILYVIQGEMKVPSVPEITSLITTTDSVTMILKLEPYTANYCKLIELYISSLGVPKNLSYIHIPIEDNILRPDVNVTLTGLNRDSVYYSYIQVQSKAGKSERIMIDYRTKVD</sequence>
<evidence type="ECO:0000313" key="3">
    <source>
        <dbReference type="Proteomes" id="UP001566132"/>
    </source>
</evidence>
<dbReference type="AlphaFoldDB" id="A0ABD1FG71"/>
<gene>
    <name evidence="2" type="ORF">ABEB36_001144</name>
</gene>